<reference evidence="4" key="1">
    <citation type="submission" date="2020-01" db="EMBL/GenBank/DDBJ databases">
        <title>Draft genome sequence of the Termite Coptotermes fromosanus.</title>
        <authorList>
            <person name="Itakura S."/>
            <person name="Yosikawa Y."/>
            <person name="Umezawa K."/>
        </authorList>
    </citation>
    <scope>NUCLEOTIDE SEQUENCE [LARGE SCALE GENOMIC DNA]</scope>
</reference>
<dbReference type="PANTHER" id="PTHR21579">
    <property type="entry name" value="PROTEIN TINCAR"/>
    <property type="match status" value="1"/>
</dbReference>
<evidence type="ECO:0008006" key="5">
    <source>
        <dbReference type="Google" id="ProtNLM"/>
    </source>
</evidence>
<dbReference type="Proteomes" id="UP000502823">
    <property type="component" value="Unassembled WGS sequence"/>
</dbReference>
<dbReference type="InParanoid" id="A0A6L2Q7Q3"/>
<evidence type="ECO:0000313" key="3">
    <source>
        <dbReference type="EMBL" id="GFG39542.1"/>
    </source>
</evidence>
<evidence type="ECO:0000313" key="4">
    <source>
        <dbReference type="Proteomes" id="UP000502823"/>
    </source>
</evidence>
<keyword evidence="2" id="KW-1133">Transmembrane helix</keyword>
<gene>
    <name evidence="3" type="ORF">Cfor_00972</name>
</gene>
<keyword evidence="2" id="KW-0812">Transmembrane</keyword>
<dbReference type="InterPro" id="IPR053291">
    <property type="entry name" value="Ommatidial_diff-associated"/>
</dbReference>
<keyword evidence="4" id="KW-1185">Reference proteome</keyword>
<proteinExistence type="predicted"/>
<feature type="transmembrane region" description="Helical" evidence="2">
    <location>
        <begin position="88"/>
        <end position="111"/>
    </location>
</feature>
<evidence type="ECO:0000256" key="1">
    <source>
        <dbReference type="SAM" id="MobiDB-lite"/>
    </source>
</evidence>
<keyword evidence="2" id="KW-0472">Membrane</keyword>
<dbReference type="EMBL" id="BLKM01000907">
    <property type="protein sequence ID" value="GFG39542.1"/>
    <property type="molecule type" value="Genomic_DNA"/>
</dbReference>
<protein>
    <recommendedName>
        <fullName evidence="5">Transmembrane protein</fullName>
    </recommendedName>
</protein>
<name>A0A6L2Q7Q3_COPFO</name>
<organism evidence="3 4">
    <name type="scientific">Coptotermes formosanus</name>
    <name type="common">Formosan subterranean termite</name>
    <dbReference type="NCBI Taxonomy" id="36987"/>
    <lineage>
        <taxon>Eukaryota</taxon>
        <taxon>Metazoa</taxon>
        <taxon>Ecdysozoa</taxon>
        <taxon>Arthropoda</taxon>
        <taxon>Hexapoda</taxon>
        <taxon>Insecta</taxon>
        <taxon>Pterygota</taxon>
        <taxon>Neoptera</taxon>
        <taxon>Polyneoptera</taxon>
        <taxon>Dictyoptera</taxon>
        <taxon>Blattodea</taxon>
        <taxon>Blattoidea</taxon>
        <taxon>Termitoidae</taxon>
        <taxon>Rhinotermitidae</taxon>
        <taxon>Coptotermes</taxon>
    </lineage>
</organism>
<sequence>MSTSRSPMTFENNEKQQPQVQASKPVNQPQPHMRASCFRAHFNSLWSVWYGLCTAGLQAYIAEQSAQRFLGYAALTWPGSTQPPHLELHAYLALNGVAVLLIPFFLAAALFKIGNLANDGFKLGRHLSTCAADPASSVVLGRAGVLRSLWQHGGPTAPFLHLVTSFCLLLPKLLVEARLIETGLLHKGT</sequence>
<accession>A0A6L2Q7Q3</accession>
<dbReference type="OrthoDB" id="10033661at2759"/>
<feature type="region of interest" description="Disordered" evidence="1">
    <location>
        <begin position="1"/>
        <end position="28"/>
    </location>
</feature>
<dbReference type="PANTHER" id="PTHR21579:SF20">
    <property type="entry name" value="PROTEIN TINCAR"/>
    <property type="match status" value="1"/>
</dbReference>
<evidence type="ECO:0000256" key="2">
    <source>
        <dbReference type="SAM" id="Phobius"/>
    </source>
</evidence>
<dbReference type="AlphaFoldDB" id="A0A6L2Q7Q3"/>
<comment type="caution">
    <text evidence="3">The sequence shown here is derived from an EMBL/GenBank/DDBJ whole genome shotgun (WGS) entry which is preliminary data.</text>
</comment>